<dbReference type="InterPro" id="IPR051313">
    <property type="entry name" value="Bact_iron-sidero_bind"/>
</dbReference>
<feature type="coiled-coil region" evidence="5">
    <location>
        <begin position="168"/>
        <end position="195"/>
    </location>
</feature>
<dbReference type="InterPro" id="IPR002491">
    <property type="entry name" value="ABC_transptr_periplasmic_BD"/>
</dbReference>
<keyword evidence="3" id="KW-0813">Transport</keyword>
<dbReference type="EMBL" id="CP137624">
    <property type="protein sequence ID" value="WPK12538.1"/>
    <property type="molecule type" value="Genomic_DNA"/>
</dbReference>
<dbReference type="Proteomes" id="UP001322664">
    <property type="component" value="Chromosome"/>
</dbReference>
<keyword evidence="9" id="KW-1185">Reference proteome</keyword>
<gene>
    <name evidence="8" type="ORF">R6U77_02235</name>
</gene>
<keyword evidence="5" id="KW-0175">Coiled coil</keyword>
<keyword evidence="4 6" id="KW-0732">Signal</keyword>
<dbReference type="PANTHER" id="PTHR30532:SF1">
    <property type="entry name" value="IRON(3+)-HYDROXAMATE-BINDING PROTEIN FHUD"/>
    <property type="match status" value="1"/>
</dbReference>
<organism evidence="8 9">
    <name type="scientific">Lysinibacillus louembei</name>
    <dbReference type="NCBI Taxonomy" id="1470088"/>
    <lineage>
        <taxon>Bacteria</taxon>
        <taxon>Bacillati</taxon>
        <taxon>Bacillota</taxon>
        <taxon>Bacilli</taxon>
        <taxon>Bacillales</taxon>
        <taxon>Bacillaceae</taxon>
        <taxon>Lysinibacillus</taxon>
    </lineage>
</organism>
<evidence type="ECO:0000313" key="8">
    <source>
        <dbReference type="EMBL" id="WPK12538.1"/>
    </source>
</evidence>
<evidence type="ECO:0000256" key="4">
    <source>
        <dbReference type="ARBA" id="ARBA00022729"/>
    </source>
</evidence>
<accession>A0ABZ0RWB3</accession>
<evidence type="ECO:0000256" key="3">
    <source>
        <dbReference type="ARBA" id="ARBA00022448"/>
    </source>
</evidence>
<evidence type="ECO:0000313" key="9">
    <source>
        <dbReference type="Proteomes" id="UP001322664"/>
    </source>
</evidence>
<comment type="similarity">
    <text evidence="2">Belongs to the bacterial solute-binding protein 8 family.</text>
</comment>
<comment type="subcellular location">
    <subcellularLocation>
        <location evidence="1">Cell membrane</location>
        <topology evidence="1">Lipid-anchor</topology>
    </subcellularLocation>
</comment>
<feature type="chain" id="PRO_5047510645" evidence="6">
    <location>
        <begin position="20"/>
        <end position="315"/>
    </location>
</feature>
<dbReference type="PROSITE" id="PS51257">
    <property type="entry name" value="PROKAR_LIPOPROTEIN"/>
    <property type="match status" value="1"/>
</dbReference>
<sequence>MNKRMYIFTLLLLTISVLAACNAQSEKTEAAPPTSAEGAVYPLTVQDELGHDVTLPAKPTRIFAPILEDSLLAVGVKPVVQWSNGVNPPLYLQDELDGVPEISFANGAPSPEALMSYKPDLIILNNSFYVENGTYEQYAKIAPTYVFNNASSDIAGTIQVMGQLLDKQDTAKQAVQDYQQKVDAAKEQLTAVTANKKVALIRFNAKGMFFMTDEYFSGYVLTHELGFTLSDFVKNGAFEVSLEILPELDADYIFLINDGNLGDEFLKELKDSPIWQSTAAFKNGQVYETWDDHWLNGGLHAHEKVIDDVLEYLVP</sequence>
<dbReference type="SUPFAM" id="SSF53807">
    <property type="entry name" value="Helical backbone' metal receptor"/>
    <property type="match status" value="1"/>
</dbReference>
<dbReference type="Gene3D" id="3.40.50.1980">
    <property type="entry name" value="Nitrogenase molybdenum iron protein domain"/>
    <property type="match status" value="2"/>
</dbReference>
<reference evidence="8 9" key="1">
    <citation type="submission" date="2023-09" db="EMBL/GenBank/DDBJ databases">
        <authorList>
            <person name="Page C.A."/>
            <person name="Perez-Diaz I.M."/>
        </authorList>
    </citation>
    <scope>NUCLEOTIDE SEQUENCE [LARGE SCALE GENOMIC DNA]</scope>
    <source>
        <strain evidence="8 9">Ll15</strain>
    </source>
</reference>
<feature type="domain" description="Fe/B12 periplasmic-binding" evidence="7">
    <location>
        <begin position="59"/>
        <end position="315"/>
    </location>
</feature>
<name>A0ABZ0RWB3_9BACI</name>
<evidence type="ECO:0000256" key="6">
    <source>
        <dbReference type="SAM" id="SignalP"/>
    </source>
</evidence>
<feature type="signal peptide" evidence="6">
    <location>
        <begin position="1"/>
        <end position="19"/>
    </location>
</feature>
<protein>
    <submittedName>
        <fullName evidence="8">ABC transporter substrate-binding protein</fullName>
    </submittedName>
</protein>
<dbReference type="PANTHER" id="PTHR30532">
    <property type="entry name" value="IRON III DICITRATE-BINDING PERIPLASMIC PROTEIN"/>
    <property type="match status" value="1"/>
</dbReference>
<evidence type="ECO:0000256" key="5">
    <source>
        <dbReference type="SAM" id="Coils"/>
    </source>
</evidence>
<dbReference type="Pfam" id="PF01497">
    <property type="entry name" value="Peripla_BP_2"/>
    <property type="match status" value="1"/>
</dbReference>
<dbReference type="RefSeq" id="WP_319837256.1">
    <property type="nucleotide sequence ID" value="NZ_CP137624.1"/>
</dbReference>
<proteinExistence type="inferred from homology"/>
<dbReference type="PROSITE" id="PS50983">
    <property type="entry name" value="FE_B12_PBP"/>
    <property type="match status" value="1"/>
</dbReference>
<evidence type="ECO:0000259" key="7">
    <source>
        <dbReference type="PROSITE" id="PS50983"/>
    </source>
</evidence>
<evidence type="ECO:0000256" key="1">
    <source>
        <dbReference type="ARBA" id="ARBA00004193"/>
    </source>
</evidence>
<evidence type="ECO:0000256" key="2">
    <source>
        <dbReference type="ARBA" id="ARBA00008814"/>
    </source>
</evidence>